<evidence type="ECO:0000313" key="2">
    <source>
        <dbReference type="EMBL" id="XAE50915.1"/>
    </source>
</evidence>
<organism evidence="2 3">
    <name type="scientific">Burkholderia arboris</name>
    <dbReference type="NCBI Taxonomy" id="488730"/>
    <lineage>
        <taxon>Bacteria</taxon>
        <taxon>Pseudomonadati</taxon>
        <taxon>Pseudomonadota</taxon>
        <taxon>Betaproteobacteria</taxon>
        <taxon>Burkholderiales</taxon>
        <taxon>Burkholderiaceae</taxon>
        <taxon>Burkholderia</taxon>
        <taxon>Burkholderia cepacia complex</taxon>
    </lineage>
</organism>
<gene>
    <name evidence="2" type="ORF">OHZ10_31020</name>
</gene>
<feature type="signal peptide" evidence="1">
    <location>
        <begin position="1"/>
        <end position="22"/>
    </location>
</feature>
<feature type="chain" id="PRO_5047393178" evidence="1">
    <location>
        <begin position="23"/>
        <end position="122"/>
    </location>
</feature>
<dbReference type="Proteomes" id="UP001448498">
    <property type="component" value="Chromosome 3"/>
</dbReference>
<evidence type="ECO:0000256" key="1">
    <source>
        <dbReference type="SAM" id="SignalP"/>
    </source>
</evidence>
<dbReference type="RefSeq" id="WP_059239452.1">
    <property type="nucleotide sequence ID" value="NZ_CABVPX010000008.1"/>
</dbReference>
<accession>A0ABZ3DP23</accession>
<sequence>MAAARRCRASAPAAHVFVPARAACTALVQHAGAPFQSHVIAHPPCAAQPACRCARIGRFRPPFLPVPPFQPFLPVRAARTGKMRAFVARPGCQTVRAQATDRALQLYRPSYPRYYNPPIAGQ</sequence>
<protein>
    <submittedName>
        <fullName evidence="2">Uncharacterized protein</fullName>
    </submittedName>
</protein>
<reference evidence="2 3" key="1">
    <citation type="submission" date="2022-10" db="EMBL/GenBank/DDBJ databases">
        <title>Genomic of Burkholderia cepacia PN-1.</title>
        <authorList>
            <person name="Yang Y."/>
            <person name="Guan H."/>
            <person name="Huang J."/>
        </authorList>
    </citation>
    <scope>NUCLEOTIDE SEQUENCE [LARGE SCALE GENOMIC DNA]</scope>
    <source>
        <strain evidence="2 3">PN-1</strain>
    </source>
</reference>
<evidence type="ECO:0000313" key="3">
    <source>
        <dbReference type="Proteomes" id="UP001448498"/>
    </source>
</evidence>
<keyword evidence="3" id="KW-1185">Reference proteome</keyword>
<keyword evidence="1" id="KW-0732">Signal</keyword>
<name>A0ABZ3DP23_9BURK</name>
<dbReference type="EMBL" id="CP109822">
    <property type="protein sequence ID" value="XAE50915.1"/>
    <property type="molecule type" value="Genomic_DNA"/>
</dbReference>
<proteinExistence type="predicted"/>